<dbReference type="Proteomes" id="UP000077037">
    <property type="component" value="Unassembled WGS sequence"/>
</dbReference>
<sequence>MDETTQDAAQPDPYAGQGGSYTFDPATGQRTLVARTNLCVGCNDEASGANASPGVVAAVSDEPSEPQ</sequence>
<evidence type="ECO:0000313" key="2">
    <source>
        <dbReference type="EMBL" id="SAI58922.1"/>
    </source>
</evidence>
<evidence type="ECO:0000256" key="1">
    <source>
        <dbReference type="SAM" id="MobiDB-lite"/>
    </source>
</evidence>
<reference evidence="2 3" key="1">
    <citation type="submission" date="2016-03" db="EMBL/GenBank/DDBJ databases">
        <authorList>
            <consortium name="Pathogen Informatics"/>
        </authorList>
    </citation>
    <scope>NUCLEOTIDE SEQUENCE [LARGE SCALE GENOMIC DNA]</scope>
    <source>
        <strain evidence="2 3">NCTC13364</strain>
    </source>
</reference>
<dbReference type="RefSeq" id="WP_066420868.1">
    <property type="nucleotide sequence ID" value="NZ_FKBS01000029.1"/>
</dbReference>
<dbReference type="OrthoDB" id="9849752at2"/>
<dbReference type="EMBL" id="FKBS01000029">
    <property type="protein sequence ID" value="SAI58922.1"/>
    <property type="molecule type" value="Genomic_DNA"/>
</dbReference>
<evidence type="ECO:0000313" key="3">
    <source>
        <dbReference type="Proteomes" id="UP000077037"/>
    </source>
</evidence>
<name>A0A157RLQ1_9BORD</name>
<feature type="region of interest" description="Disordered" evidence="1">
    <location>
        <begin position="44"/>
        <end position="67"/>
    </location>
</feature>
<accession>A0A157RLQ1</accession>
<proteinExistence type="predicted"/>
<dbReference type="AlphaFoldDB" id="A0A157RLQ1"/>
<protein>
    <submittedName>
        <fullName evidence="2">Uncharacterized protein</fullName>
    </submittedName>
</protein>
<organism evidence="2 3">
    <name type="scientific">Bordetella ansorpii</name>
    <dbReference type="NCBI Taxonomy" id="288768"/>
    <lineage>
        <taxon>Bacteria</taxon>
        <taxon>Pseudomonadati</taxon>
        <taxon>Pseudomonadota</taxon>
        <taxon>Betaproteobacteria</taxon>
        <taxon>Burkholderiales</taxon>
        <taxon>Alcaligenaceae</taxon>
        <taxon>Bordetella</taxon>
    </lineage>
</organism>
<gene>
    <name evidence="2" type="ORF">SAMEA1982600_05180</name>
</gene>
<feature type="region of interest" description="Disordered" evidence="1">
    <location>
        <begin position="1"/>
        <end position="26"/>
    </location>
</feature>